<name>A0ABT2SPZ7_9FIRM</name>
<dbReference type="InterPro" id="IPR013762">
    <property type="entry name" value="Integrase-like_cat_sf"/>
</dbReference>
<dbReference type="Pfam" id="PF02920">
    <property type="entry name" value="Integrase_DNA"/>
    <property type="match status" value="1"/>
</dbReference>
<feature type="coiled-coil region" evidence="6">
    <location>
        <begin position="38"/>
        <end position="65"/>
    </location>
</feature>
<keyword evidence="10" id="KW-1185">Reference proteome</keyword>
<keyword evidence="6" id="KW-0175">Coiled coil</keyword>
<feature type="domain" description="Core-binding (CB)" evidence="8">
    <location>
        <begin position="70"/>
        <end position="151"/>
    </location>
</feature>
<evidence type="ECO:0000259" key="7">
    <source>
        <dbReference type="PROSITE" id="PS51898"/>
    </source>
</evidence>
<comment type="similarity">
    <text evidence="1">Belongs to the 'phage' integrase family.</text>
</comment>
<keyword evidence="4" id="KW-0233">DNA recombination</keyword>
<evidence type="ECO:0000256" key="1">
    <source>
        <dbReference type="ARBA" id="ARBA00008857"/>
    </source>
</evidence>
<dbReference type="InterPro" id="IPR011010">
    <property type="entry name" value="DNA_brk_join_enz"/>
</dbReference>
<dbReference type="SUPFAM" id="SSF56349">
    <property type="entry name" value="DNA breaking-rejoining enzymes"/>
    <property type="match status" value="1"/>
</dbReference>
<keyword evidence="2" id="KW-0229">DNA integration</keyword>
<feature type="domain" description="Tyr recombinase" evidence="7">
    <location>
        <begin position="173"/>
        <end position="388"/>
    </location>
</feature>
<dbReference type="InterPro" id="IPR004191">
    <property type="entry name" value="Integrase_Tn916-type_DNA-bd_N"/>
</dbReference>
<dbReference type="RefSeq" id="WP_262655827.1">
    <property type="nucleotide sequence ID" value="NZ_JAOQKE010000029.1"/>
</dbReference>
<dbReference type="SUPFAM" id="SSF54171">
    <property type="entry name" value="DNA-binding domain"/>
    <property type="match status" value="1"/>
</dbReference>
<dbReference type="Proteomes" id="UP001652338">
    <property type="component" value="Unassembled WGS sequence"/>
</dbReference>
<dbReference type="PANTHER" id="PTHR30629:SF2">
    <property type="entry name" value="PROPHAGE INTEGRASE INTS-RELATED"/>
    <property type="match status" value="1"/>
</dbReference>
<dbReference type="Gene3D" id="1.10.150.130">
    <property type="match status" value="1"/>
</dbReference>
<dbReference type="EMBL" id="JAOQKE010000029">
    <property type="protein sequence ID" value="MCU6726578.1"/>
    <property type="molecule type" value="Genomic_DNA"/>
</dbReference>
<evidence type="ECO:0000313" key="10">
    <source>
        <dbReference type="Proteomes" id="UP001652338"/>
    </source>
</evidence>
<proteinExistence type="inferred from homology"/>
<dbReference type="InterPro" id="IPR044068">
    <property type="entry name" value="CB"/>
</dbReference>
<dbReference type="Pfam" id="PF00589">
    <property type="entry name" value="Phage_integrase"/>
    <property type="match status" value="1"/>
</dbReference>
<dbReference type="InterPro" id="IPR050808">
    <property type="entry name" value="Phage_Integrase"/>
</dbReference>
<dbReference type="CDD" id="cd01189">
    <property type="entry name" value="INT_ICEBs1_C_like"/>
    <property type="match status" value="1"/>
</dbReference>
<evidence type="ECO:0000313" key="9">
    <source>
        <dbReference type="EMBL" id="MCU6726578.1"/>
    </source>
</evidence>
<accession>A0ABT2SPZ7</accession>
<dbReference type="PROSITE" id="PS51898">
    <property type="entry name" value="TYR_RECOMBINASE"/>
    <property type="match status" value="1"/>
</dbReference>
<dbReference type="InterPro" id="IPR016177">
    <property type="entry name" value="DNA-bd_dom_sf"/>
</dbReference>
<dbReference type="PANTHER" id="PTHR30629">
    <property type="entry name" value="PROPHAGE INTEGRASE"/>
    <property type="match status" value="1"/>
</dbReference>
<protein>
    <submittedName>
        <fullName evidence="9">Site-specific integrase</fullName>
    </submittedName>
</protein>
<evidence type="ECO:0000259" key="8">
    <source>
        <dbReference type="PROSITE" id="PS51900"/>
    </source>
</evidence>
<evidence type="ECO:0000256" key="2">
    <source>
        <dbReference type="ARBA" id="ARBA00022908"/>
    </source>
</evidence>
<dbReference type="PROSITE" id="PS51900">
    <property type="entry name" value="CB"/>
    <property type="match status" value="1"/>
</dbReference>
<dbReference type="InterPro" id="IPR010998">
    <property type="entry name" value="Integrase_recombinase_N"/>
</dbReference>
<keyword evidence="3 5" id="KW-0238">DNA-binding</keyword>
<reference evidence="9 10" key="1">
    <citation type="journal article" date="2021" name="ISME Commun">
        <title>Automated analysis of genomic sequences facilitates high-throughput and comprehensive description of bacteria.</title>
        <authorList>
            <person name="Hitch T.C.A."/>
        </authorList>
    </citation>
    <scope>NUCLEOTIDE SEQUENCE [LARGE SCALE GENOMIC DNA]</scope>
    <source>
        <strain evidence="9 10">Sanger_29</strain>
    </source>
</reference>
<gene>
    <name evidence="9" type="ORF">OCV47_14820</name>
</gene>
<dbReference type="Gene3D" id="1.10.443.10">
    <property type="entry name" value="Intergrase catalytic core"/>
    <property type="match status" value="1"/>
</dbReference>
<organism evidence="9 10">
    <name type="scientific">Muricoprocola aceti</name>
    <dbReference type="NCBI Taxonomy" id="2981772"/>
    <lineage>
        <taxon>Bacteria</taxon>
        <taxon>Bacillati</taxon>
        <taxon>Bacillota</taxon>
        <taxon>Clostridia</taxon>
        <taxon>Lachnospirales</taxon>
        <taxon>Lachnospiraceae</taxon>
        <taxon>Muricoprocola</taxon>
    </lineage>
</organism>
<evidence type="ECO:0000256" key="6">
    <source>
        <dbReference type="SAM" id="Coils"/>
    </source>
</evidence>
<evidence type="ECO:0000256" key="4">
    <source>
        <dbReference type="ARBA" id="ARBA00023172"/>
    </source>
</evidence>
<dbReference type="InterPro" id="IPR002104">
    <property type="entry name" value="Integrase_catalytic"/>
</dbReference>
<evidence type="ECO:0000256" key="3">
    <source>
        <dbReference type="ARBA" id="ARBA00023125"/>
    </source>
</evidence>
<sequence>MAEKRKDSKGRNLRTGETQNAAGRYCYRYTDIRTGKRCAVYDADLQALRKKEREIERNLEDGINNEMADITLNELFNIYLDTKSNIKRTSRSTYLRTWEKHVSQGLGVLKAKNLKQMDLTRVYSDMVKQGFAQGSIDMIHNLINACLQMAVDNDIVRKNVARKAKKGIQGKRKERVAMTIEEQNKFLMFCKNSNTYNIYYPMFSFAIKSALRVSELSGLTWNDVDEVNGILHVDHQLIYEYIKGDSHAHYYISKPKTKSGVRDIPLTKSMRKSLSEQKRLMMLLGRRSEYEIDGYRDFIFVSKNGRPLTKANIDSTLKRIIAAYNKDHASDPFPMISMHILRHTGCTRMAEAGIDPKVLQKIMGHSDIAVTMDVYNHCDDVRAKKEMERIEKEIFIA</sequence>
<comment type="caution">
    <text evidence="9">The sequence shown here is derived from an EMBL/GenBank/DDBJ whole genome shotgun (WGS) entry which is preliminary data.</text>
</comment>
<evidence type="ECO:0000256" key="5">
    <source>
        <dbReference type="PROSITE-ProRule" id="PRU01248"/>
    </source>
</evidence>
<dbReference type="Gene3D" id="3.30.160.60">
    <property type="entry name" value="Classic Zinc Finger"/>
    <property type="match status" value="1"/>
</dbReference>